<protein>
    <submittedName>
        <fullName evidence="1">Protein lacX</fullName>
    </submittedName>
</protein>
<dbReference type="InterPro" id="IPR014718">
    <property type="entry name" value="GH-type_carb-bd"/>
</dbReference>
<organism evidence="1 2">
    <name type="scientific">Streptococcus penaeicida</name>
    <dbReference type="NCBI Taxonomy" id="1765960"/>
    <lineage>
        <taxon>Bacteria</taxon>
        <taxon>Bacillati</taxon>
        <taxon>Bacillota</taxon>
        <taxon>Bacilli</taxon>
        <taxon>Lactobacillales</taxon>
        <taxon>Streptococcaceae</taxon>
        <taxon>Streptococcus</taxon>
    </lineage>
</organism>
<dbReference type="AlphaFoldDB" id="A0A2N8LE44"/>
<dbReference type="CDD" id="cd09024">
    <property type="entry name" value="Aldose_epim_lacX"/>
    <property type="match status" value="1"/>
</dbReference>
<dbReference type="InterPro" id="IPR037481">
    <property type="entry name" value="LacX"/>
</dbReference>
<dbReference type="Pfam" id="PF01263">
    <property type="entry name" value="Aldose_epim"/>
    <property type="match status" value="1"/>
</dbReference>
<dbReference type="InterPro" id="IPR008183">
    <property type="entry name" value="Aldose_1/G6P_1-epimerase"/>
</dbReference>
<dbReference type="OrthoDB" id="9795355at2"/>
<dbReference type="EMBL" id="LOCM01000006">
    <property type="protein sequence ID" value="PND48446.1"/>
    <property type="molecule type" value="Genomic_DNA"/>
</dbReference>
<evidence type="ECO:0000313" key="1">
    <source>
        <dbReference type="EMBL" id="PND48446.1"/>
    </source>
</evidence>
<accession>A0A2N8LE44</accession>
<dbReference type="Proteomes" id="UP000235963">
    <property type="component" value="Unassembled WGS sequence"/>
</dbReference>
<evidence type="ECO:0000313" key="2">
    <source>
        <dbReference type="Proteomes" id="UP000235963"/>
    </source>
</evidence>
<dbReference type="Gene3D" id="2.70.98.10">
    <property type="match status" value="1"/>
</dbReference>
<keyword evidence="2" id="KW-1185">Reference proteome</keyword>
<gene>
    <name evidence="1" type="ORF">AT575_01230</name>
</gene>
<dbReference type="InterPro" id="IPR011013">
    <property type="entry name" value="Gal_mutarotase_sf_dom"/>
</dbReference>
<dbReference type="RefSeq" id="WP_102776801.1">
    <property type="nucleotide sequence ID" value="NZ_CBCSGP010000001.1"/>
</dbReference>
<sequence>MSLFLKNEYLTIEFKNLGGELASIKDRDGVEYLWQGDSKYWSGQAPVLFPICGSLREDQTIYGKNGSNKIFGCMPRHGLVRKKNFVGEVVSENTIVFRILSDETMFQSFPYKFELSVFYQLVEKTLTITYEVKNLEKSYDLPFTIGAHPAFNCPLFPNEKYEDYSILFSDEESCTSAKVFPETGLVDLENRQPFLKNENKLNLDYELFKDDTVLLDRLKSKSITLTSKNHSKEIKINLLDFPILVLWSTANKSPFIALEPWLGVSTSKNESDYFEEKYNTQFASPFQKGFEVKSYSYQIQIK</sequence>
<dbReference type="GO" id="GO:0005975">
    <property type="term" value="P:carbohydrate metabolic process"/>
    <property type="evidence" value="ECO:0007669"/>
    <property type="project" value="InterPro"/>
</dbReference>
<dbReference type="SUPFAM" id="SSF74650">
    <property type="entry name" value="Galactose mutarotase-like"/>
    <property type="match status" value="1"/>
</dbReference>
<dbReference type="GO" id="GO:0016853">
    <property type="term" value="F:isomerase activity"/>
    <property type="evidence" value="ECO:0007669"/>
    <property type="project" value="InterPro"/>
</dbReference>
<name>A0A2N8LE44_9STRE</name>
<reference evidence="1 2" key="1">
    <citation type="submission" date="2015-12" db="EMBL/GenBank/DDBJ databases">
        <title>Streptococcus penaeicida sp. nov.</title>
        <authorList>
            <person name="Gomez-Gil B."/>
            <person name="Morales-Covarrubias M."/>
        </authorList>
    </citation>
    <scope>NUCLEOTIDE SEQUENCE [LARGE SCALE GENOMIC DNA]</scope>
    <source>
        <strain evidence="1 2">CAIM 1838</strain>
    </source>
</reference>
<comment type="caution">
    <text evidence="1">The sequence shown here is derived from an EMBL/GenBank/DDBJ whole genome shotgun (WGS) entry which is preliminary data.</text>
</comment>
<dbReference type="GO" id="GO:0030246">
    <property type="term" value="F:carbohydrate binding"/>
    <property type="evidence" value="ECO:0007669"/>
    <property type="project" value="InterPro"/>
</dbReference>
<proteinExistence type="predicted"/>